<dbReference type="SUPFAM" id="SSF55144">
    <property type="entry name" value="LigT-like"/>
    <property type="match status" value="1"/>
</dbReference>
<dbReference type="Proteomes" id="UP000064967">
    <property type="component" value="Chromosome"/>
</dbReference>
<dbReference type="Gene3D" id="3.90.1140.10">
    <property type="entry name" value="Cyclic phosphodiesterase"/>
    <property type="match status" value="1"/>
</dbReference>
<dbReference type="NCBIfam" id="TIGR02258">
    <property type="entry name" value="2_5_ligase"/>
    <property type="match status" value="1"/>
</dbReference>
<name>A0A0K1QEB4_9BACT</name>
<evidence type="ECO:0000313" key="4">
    <source>
        <dbReference type="Proteomes" id="UP000064967"/>
    </source>
</evidence>
<dbReference type="KEGG" id="llu:AKJ09_10418"/>
<reference evidence="3 4" key="1">
    <citation type="submission" date="2015-08" db="EMBL/GenBank/DDBJ databases">
        <authorList>
            <person name="Babu N.S."/>
            <person name="Beckwith C.J."/>
            <person name="Beseler K.G."/>
            <person name="Brison A."/>
            <person name="Carone J.V."/>
            <person name="Caskin T.P."/>
            <person name="Diamond M."/>
            <person name="Durham M.E."/>
            <person name="Foxe J.M."/>
            <person name="Go M."/>
            <person name="Henderson B.A."/>
            <person name="Jones I.B."/>
            <person name="McGettigan J.A."/>
            <person name="Micheletti S.J."/>
            <person name="Nasrallah M.E."/>
            <person name="Ortiz D."/>
            <person name="Piller C.R."/>
            <person name="Privatt S.R."/>
            <person name="Schneider S.L."/>
            <person name="Sharp S."/>
            <person name="Smith T.C."/>
            <person name="Stanton J.D."/>
            <person name="Ullery H.E."/>
            <person name="Wilson R.J."/>
            <person name="Serrano M.G."/>
            <person name="Buck G."/>
            <person name="Lee V."/>
            <person name="Wang Y."/>
            <person name="Carvalho R."/>
            <person name="Voegtly L."/>
            <person name="Shi R."/>
            <person name="Duckworth R."/>
            <person name="Johnson A."/>
            <person name="Loviza R."/>
            <person name="Walstead R."/>
            <person name="Shah Z."/>
            <person name="Kiflezghi M."/>
            <person name="Wade K."/>
            <person name="Ball S.L."/>
            <person name="Bradley K.W."/>
            <person name="Asai D.J."/>
            <person name="Bowman C.A."/>
            <person name="Russell D.A."/>
            <person name="Pope W.H."/>
            <person name="Jacobs-Sera D."/>
            <person name="Hendrix R.W."/>
            <person name="Hatfull G.F."/>
        </authorList>
    </citation>
    <scope>NUCLEOTIDE SEQUENCE [LARGE SCALE GENOMIC DNA]</scope>
    <source>
        <strain evidence="3 4">DSM 27648</strain>
    </source>
</reference>
<dbReference type="AlphaFoldDB" id="A0A0K1QEB4"/>
<organism evidence="3 4">
    <name type="scientific">Labilithrix luteola</name>
    <dbReference type="NCBI Taxonomy" id="1391654"/>
    <lineage>
        <taxon>Bacteria</taxon>
        <taxon>Pseudomonadati</taxon>
        <taxon>Myxococcota</taxon>
        <taxon>Polyangia</taxon>
        <taxon>Polyangiales</taxon>
        <taxon>Labilitrichaceae</taxon>
        <taxon>Labilithrix</taxon>
    </lineage>
</organism>
<dbReference type="Pfam" id="PF02834">
    <property type="entry name" value="LigT_PEase"/>
    <property type="match status" value="1"/>
</dbReference>
<dbReference type="InterPro" id="IPR014051">
    <property type="entry name" value="Phosphoesterase_HXTX"/>
</dbReference>
<dbReference type="GO" id="GO:0008664">
    <property type="term" value="F:RNA 2',3'-cyclic 3'-phosphodiesterase activity"/>
    <property type="evidence" value="ECO:0007669"/>
    <property type="project" value="InterPro"/>
</dbReference>
<dbReference type="PANTHER" id="PTHR35561:SF1">
    <property type="entry name" value="RNA 2',3'-CYCLIC PHOSPHODIESTERASE"/>
    <property type="match status" value="1"/>
</dbReference>
<dbReference type="GO" id="GO:0004113">
    <property type="term" value="F:2',3'-cyclic-nucleotide 3'-phosphodiesterase activity"/>
    <property type="evidence" value="ECO:0007669"/>
    <property type="project" value="InterPro"/>
</dbReference>
<dbReference type="PANTHER" id="PTHR35561">
    <property type="entry name" value="RNA 2',3'-CYCLIC PHOSPHODIESTERASE"/>
    <property type="match status" value="1"/>
</dbReference>
<accession>A0A0K1QEB4</accession>
<protein>
    <submittedName>
        <fullName evidence="3">2'-5' RNA ligase</fullName>
    </submittedName>
</protein>
<proteinExistence type="predicted"/>
<dbReference type="GO" id="GO:0016874">
    <property type="term" value="F:ligase activity"/>
    <property type="evidence" value="ECO:0007669"/>
    <property type="project" value="UniProtKB-KW"/>
</dbReference>
<dbReference type="EMBL" id="CP012333">
    <property type="protein sequence ID" value="AKV03755.1"/>
    <property type="molecule type" value="Genomic_DNA"/>
</dbReference>
<keyword evidence="3" id="KW-0436">Ligase</keyword>
<dbReference type="STRING" id="1391654.AKJ09_10418"/>
<sequence>MGLETMHVTLRFFGDTEEARVPAMIEAVKALGQGRAAPPVRAAKLEGYPELRRARVVVIDLEDPSGVLGEMARLGERAAVAAGFPPEARPWTAHLTLGRSRRVPIDLRHAARRPFEPWWGHATSVTLYSSETAREGAKHTPLVTVPF</sequence>
<evidence type="ECO:0000259" key="2">
    <source>
        <dbReference type="Pfam" id="PF02834"/>
    </source>
</evidence>
<gene>
    <name evidence="3" type="ORF">AKJ09_10418</name>
</gene>
<dbReference type="InterPro" id="IPR009097">
    <property type="entry name" value="Cyclic_Pdiesterase"/>
</dbReference>
<feature type="domain" description="Phosphoesterase HXTX" evidence="2">
    <location>
        <begin position="4"/>
        <end position="57"/>
    </location>
</feature>
<evidence type="ECO:0000256" key="1">
    <source>
        <dbReference type="ARBA" id="ARBA00022801"/>
    </source>
</evidence>
<keyword evidence="1" id="KW-0378">Hydrolase</keyword>
<evidence type="ECO:0000313" key="3">
    <source>
        <dbReference type="EMBL" id="AKV03755.1"/>
    </source>
</evidence>
<dbReference type="InterPro" id="IPR004175">
    <property type="entry name" value="RNA_CPDase"/>
</dbReference>
<keyword evidence="4" id="KW-1185">Reference proteome</keyword>